<dbReference type="InterPro" id="IPR023614">
    <property type="entry name" value="Porin_dom_sf"/>
</dbReference>
<comment type="caution">
    <text evidence="6">The sequence shown here is derived from an EMBL/GenBank/DDBJ whole genome shotgun (WGS) entry which is preliminary data.</text>
</comment>
<accession>A0AAV2T3P9</accession>
<reference evidence="6" key="1">
    <citation type="submission" date="2024-06" db="EMBL/GenBank/DDBJ databases">
        <authorList>
            <person name="Liu X."/>
            <person name="Lenzi L."/>
            <person name="Haldenby T S."/>
            <person name="Uol C."/>
        </authorList>
    </citation>
    <scope>NUCLEOTIDE SEQUENCE</scope>
</reference>
<evidence type="ECO:0000256" key="1">
    <source>
        <dbReference type="ARBA" id="ARBA00004294"/>
    </source>
</evidence>
<keyword evidence="4" id="KW-1000">Mitochondrion outer membrane</keyword>
<dbReference type="CDD" id="cd07306">
    <property type="entry name" value="Porin3_VDAC"/>
    <property type="match status" value="1"/>
</dbReference>
<keyword evidence="5" id="KW-0406">Ion transport</keyword>
<dbReference type="EMBL" id="CAXLJL010000057">
    <property type="protein sequence ID" value="CAL5130147.1"/>
    <property type="molecule type" value="Genomic_DNA"/>
</dbReference>
<evidence type="ECO:0008006" key="8">
    <source>
        <dbReference type="Google" id="ProtNLM"/>
    </source>
</evidence>
<dbReference type="Pfam" id="PF01459">
    <property type="entry name" value="Porin_3"/>
    <property type="match status" value="1"/>
</dbReference>
<keyword evidence="3" id="KW-1134">Transmembrane beta strand</keyword>
<sequence>MITSFKDLGKSTRELFDKHFKFGLLNFEFKTKTSNDITVTCGGKHEVDSKLVSGYLESKTKPASGVSLKTRIDSGWVVTSDLEIEKKFHENLTQNLLTTVETESGKKSLSFQNKFKHDNVNVGFDMDFKAMYPQLSGSFVVPVPRYNRVVFGAQAVFDSESAKLKKYVYAVGYKQHHLRADATLTDHSVVNLNVFQKLKDMELGFRVGWNKDTRATNFGAVVLYKPSKNTKLKAKVDQNGIVGLSYKVELDSGECVPMSSRPPMFKEGFIFYSYSPPEPGSFMCYCTIRYVA</sequence>
<dbReference type="GO" id="GO:0015288">
    <property type="term" value="F:porin activity"/>
    <property type="evidence" value="ECO:0007669"/>
    <property type="project" value="UniProtKB-KW"/>
</dbReference>
<dbReference type="GO" id="GO:0008308">
    <property type="term" value="F:voltage-gated monoatomic anion channel activity"/>
    <property type="evidence" value="ECO:0007669"/>
    <property type="project" value="InterPro"/>
</dbReference>
<keyword evidence="5" id="KW-0626">Porin</keyword>
<evidence type="ECO:0000313" key="7">
    <source>
        <dbReference type="Proteomes" id="UP001497525"/>
    </source>
</evidence>
<organism evidence="6 7">
    <name type="scientific">Calicophoron daubneyi</name>
    <name type="common">Rumen fluke</name>
    <name type="synonym">Paramphistomum daubneyi</name>
    <dbReference type="NCBI Taxonomy" id="300641"/>
    <lineage>
        <taxon>Eukaryota</taxon>
        <taxon>Metazoa</taxon>
        <taxon>Spiralia</taxon>
        <taxon>Lophotrochozoa</taxon>
        <taxon>Platyhelminthes</taxon>
        <taxon>Trematoda</taxon>
        <taxon>Digenea</taxon>
        <taxon>Plagiorchiida</taxon>
        <taxon>Pronocephalata</taxon>
        <taxon>Paramphistomoidea</taxon>
        <taxon>Paramphistomidae</taxon>
        <taxon>Calicophoron</taxon>
    </lineage>
</organism>
<dbReference type="Proteomes" id="UP001497525">
    <property type="component" value="Unassembled WGS sequence"/>
</dbReference>
<dbReference type="PANTHER" id="PTHR11743:SF70">
    <property type="entry name" value="GH26960P-RELATED"/>
    <property type="match status" value="1"/>
</dbReference>
<evidence type="ECO:0000313" key="6">
    <source>
        <dbReference type="EMBL" id="CAL5130147.1"/>
    </source>
</evidence>
<keyword evidence="5" id="KW-0813">Transport</keyword>
<proteinExistence type="inferred from homology"/>
<dbReference type="Gene3D" id="2.40.160.10">
    <property type="entry name" value="Porin"/>
    <property type="match status" value="1"/>
</dbReference>
<evidence type="ECO:0000256" key="4">
    <source>
        <dbReference type="ARBA" id="ARBA00022787"/>
    </source>
</evidence>
<protein>
    <recommendedName>
        <fullName evidence="8">Voltage-dependent anion-selective channel protein 3</fullName>
    </recommendedName>
</protein>
<evidence type="ECO:0000256" key="5">
    <source>
        <dbReference type="ARBA" id="ARBA00023114"/>
    </source>
</evidence>
<dbReference type="InterPro" id="IPR027246">
    <property type="entry name" value="Porin_Euk/Tom40"/>
</dbReference>
<evidence type="ECO:0000256" key="2">
    <source>
        <dbReference type="ARBA" id="ARBA00007780"/>
    </source>
</evidence>
<dbReference type="InterPro" id="IPR001925">
    <property type="entry name" value="Porin_Euk"/>
</dbReference>
<dbReference type="AlphaFoldDB" id="A0AAV2T3P9"/>
<keyword evidence="4" id="KW-0496">Mitochondrion</keyword>
<comment type="subcellular location">
    <subcellularLocation>
        <location evidence="1">Mitochondrion outer membrane</location>
    </subcellularLocation>
</comment>
<dbReference type="GO" id="GO:0005741">
    <property type="term" value="C:mitochondrial outer membrane"/>
    <property type="evidence" value="ECO:0007669"/>
    <property type="project" value="UniProtKB-SubCell"/>
</dbReference>
<keyword evidence="3" id="KW-0812">Transmembrane</keyword>
<comment type="similarity">
    <text evidence="2">Belongs to the eukaryotic mitochondrial porin family.</text>
</comment>
<evidence type="ECO:0000256" key="3">
    <source>
        <dbReference type="ARBA" id="ARBA00022452"/>
    </source>
</evidence>
<gene>
    <name evidence="6" type="ORF">CDAUBV1_LOCUS1579</name>
</gene>
<dbReference type="PANTHER" id="PTHR11743">
    <property type="entry name" value="VOLTAGE-DEPENDENT ANION-SELECTIVE CHANNEL"/>
    <property type="match status" value="1"/>
</dbReference>
<keyword evidence="3" id="KW-0472">Membrane</keyword>
<name>A0AAV2T3P9_CALDB</name>
<dbReference type="GO" id="GO:0046930">
    <property type="term" value="C:pore complex"/>
    <property type="evidence" value="ECO:0007669"/>
    <property type="project" value="UniProtKB-KW"/>
</dbReference>